<evidence type="ECO:0000313" key="3">
    <source>
        <dbReference type="EMBL" id="EYD73971.1"/>
    </source>
</evidence>
<gene>
    <name evidence="3" type="ORF">Rumeso_04568</name>
</gene>
<evidence type="ECO:0000313" key="4">
    <source>
        <dbReference type="Proteomes" id="UP000019666"/>
    </source>
</evidence>
<dbReference type="Pfam" id="PF02514">
    <property type="entry name" value="CobN-Mg_chel"/>
    <property type="match status" value="1"/>
</dbReference>
<dbReference type="Proteomes" id="UP000019666">
    <property type="component" value="Unassembled WGS sequence"/>
</dbReference>
<name>A0A017HHZ7_9RHOB</name>
<dbReference type="HOGENOM" id="CLU_002017_0_2_5"/>
<organism evidence="3 4">
    <name type="scientific">Rubellimicrobium mesophilum DSM 19309</name>
    <dbReference type="NCBI Taxonomy" id="442562"/>
    <lineage>
        <taxon>Bacteria</taxon>
        <taxon>Pseudomonadati</taxon>
        <taxon>Pseudomonadota</taxon>
        <taxon>Alphaproteobacteria</taxon>
        <taxon>Rhodobacterales</taxon>
        <taxon>Roseobacteraceae</taxon>
        <taxon>Rubellimicrobium</taxon>
    </lineage>
</organism>
<dbReference type="AlphaFoldDB" id="A0A017HHZ7"/>
<proteinExistence type="predicted"/>
<keyword evidence="4" id="KW-1185">Reference proteome</keyword>
<feature type="region of interest" description="Disordered" evidence="1">
    <location>
        <begin position="1"/>
        <end position="24"/>
    </location>
</feature>
<dbReference type="STRING" id="442562.Rumeso_04568"/>
<dbReference type="PATRIC" id="fig|442562.3.peg.4498"/>
<protein>
    <submittedName>
        <fullName evidence="3">CobN component of cobalt chelatase involved in B12 biosynthesis</fullName>
    </submittedName>
</protein>
<dbReference type="EMBL" id="AOSK01000127">
    <property type="protein sequence ID" value="EYD73971.1"/>
    <property type="molecule type" value="Genomic_DNA"/>
</dbReference>
<comment type="caution">
    <text evidence="3">The sequence shown here is derived from an EMBL/GenBank/DDBJ whole genome shotgun (WGS) entry which is preliminary data.</text>
</comment>
<evidence type="ECO:0000256" key="1">
    <source>
        <dbReference type="SAM" id="MobiDB-lite"/>
    </source>
</evidence>
<dbReference type="InterPro" id="IPR003672">
    <property type="entry name" value="CobN/Mg_chltase"/>
</dbReference>
<dbReference type="RefSeq" id="WP_281177536.1">
    <property type="nucleotide sequence ID" value="NZ_KK088555.1"/>
</dbReference>
<evidence type="ECO:0000259" key="2">
    <source>
        <dbReference type="Pfam" id="PF02514"/>
    </source>
</evidence>
<sequence>MNPAAAKARQGESQSRVYGSKPGAYGAGLQALIDERVWSDRADLGNSYLDWGGYAYGAHAEGKPDRDGFATRLKHADAVVQNQDNREHDLLDSDDYYQFEGGALAAIETLKGQPVPAYHNDHSRPERPVIRTLDEEVARVLRSRVVNPKWIAGVMRHGYKGAFEIAATVDYLFAFAATTHAVRNHHFDAVEQAFLEDDAVRDFIRDNNPSALREIAQRLSEAIDRGLWTPRSNSARARLEELSA</sequence>
<reference evidence="3 4" key="1">
    <citation type="submission" date="2013-02" db="EMBL/GenBank/DDBJ databases">
        <authorList>
            <person name="Fiebig A."/>
            <person name="Goeker M."/>
            <person name="Klenk H.-P.P."/>
        </authorList>
    </citation>
    <scope>NUCLEOTIDE SEQUENCE [LARGE SCALE GENOMIC DNA]</scope>
    <source>
        <strain evidence="3 4">DSM 19309</strain>
    </source>
</reference>
<accession>A0A017HHZ7</accession>
<dbReference type="PANTHER" id="PTHR44119">
    <property type="entry name" value="MAGNESIUM-CHELATASE SUBUNIT CHLH, CHLOROPLASTIC"/>
    <property type="match status" value="1"/>
</dbReference>
<feature type="domain" description="CobN/magnesium chelatase" evidence="2">
    <location>
        <begin position="9"/>
        <end position="233"/>
    </location>
</feature>
<dbReference type="PANTHER" id="PTHR44119:SF4">
    <property type="entry name" value="AEROBIC COBALTOCHELATASE SUBUNIT COBN"/>
    <property type="match status" value="1"/>
</dbReference>